<name>A0A8T6R718_9MICO</name>
<proteinExistence type="predicted"/>
<keyword evidence="3" id="KW-1185">Reference proteome</keyword>
<dbReference type="AlphaFoldDB" id="A0A8T6R718"/>
<accession>A0A8T6R718</accession>
<feature type="transmembrane region" description="Helical" evidence="1">
    <location>
        <begin position="7"/>
        <end position="24"/>
    </location>
</feature>
<keyword evidence="1" id="KW-0812">Transmembrane</keyword>
<keyword evidence="1" id="KW-0472">Membrane</keyword>
<keyword evidence="1" id="KW-1133">Transmembrane helix</keyword>
<comment type="caution">
    <text evidence="2">The sequence shown here is derived from an EMBL/GenBank/DDBJ whole genome shotgun (WGS) entry which is preliminary data.</text>
</comment>
<evidence type="ECO:0000313" key="2">
    <source>
        <dbReference type="EMBL" id="NHA69250.1"/>
    </source>
</evidence>
<organism evidence="2 3">
    <name type="scientific">Phycicoccus flavus</name>
    <dbReference type="NCBI Taxonomy" id="2502783"/>
    <lineage>
        <taxon>Bacteria</taxon>
        <taxon>Bacillati</taxon>
        <taxon>Actinomycetota</taxon>
        <taxon>Actinomycetes</taxon>
        <taxon>Micrococcales</taxon>
        <taxon>Intrasporangiaceae</taxon>
        <taxon>Phycicoccus</taxon>
    </lineage>
</organism>
<feature type="transmembrane region" description="Helical" evidence="1">
    <location>
        <begin position="30"/>
        <end position="50"/>
    </location>
</feature>
<dbReference type="EMBL" id="SAYU02000052">
    <property type="protein sequence ID" value="NHA69250.1"/>
    <property type="molecule type" value="Genomic_DNA"/>
</dbReference>
<dbReference type="RefSeq" id="WP_164896705.1">
    <property type="nucleotide sequence ID" value="NZ_SAYU02000052.1"/>
</dbReference>
<gene>
    <name evidence="2" type="ORF">EPD83_014495</name>
</gene>
<evidence type="ECO:0000256" key="1">
    <source>
        <dbReference type="SAM" id="Phobius"/>
    </source>
</evidence>
<sequence>MRATRAFIAEIAGSIAVIAVSLGLNDQNVAFVGLGAVILGVTGLVLFSVFGG</sequence>
<evidence type="ECO:0000313" key="3">
    <source>
        <dbReference type="Proteomes" id="UP000287866"/>
    </source>
</evidence>
<protein>
    <submittedName>
        <fullName evidence="2">Uncharacterized protein</fullName>
    </submittedName>
</protein>
<dbReference type="Proteomes" id="UP000287866">
    <property type="component" value="Unassembled WGS sequence"/>
</dbReference>
<reference evidence="2" key="1">
    <citation type="submission" date="2020-03" db="EMBL/GenBank/DDBJ databases">
        <title>Phycicoccus flavus sp. nov., a novel endophytic actinobacterium isolated from branch of Kandelia candel.</title>
        <authorList>
            <person name="Tuo L."/>
        </authorList>
    </citation>
    <scope>NUCLEOTIDE SEQUENCE</scope>
    <source>
        <strain evidence="2">CMS6Z-2</strain>
    </source>
</reference>